<reference evidence="2 3" key="1">
    <citation type="submission" date="2024-01" db="EMBL/GenBank/DDBJ databases">
        <title>A draft genome for the cacao thread blight pathogen Marasmiellus scandens.</title>
        <authorList>
            <person name="Baruah I.K."/>
            <person name="Leung J."/>
            <person name="Bukari Y."/>
            <person name="Amoako-Attah I."/>
            <person name="Meinhardt L.W."/>
            <person name="Bailey B.A."/>
            <person name="Cohen S.P."/>
        </authorList>
    </citation>
    <scope>NUCLEOTIDE SEQUENCE [LARGE SCALE GENOMIC DNA]</scope>
    <source>
        <strain evidence="2 3">GH-19</strain>
    </source>
</reference>
<dbReference type="PANTHER" id="PTHR10622:SF10">
    <property type="entry name" value="HET DOMAIN-CONTAINING PROTEIN"/>
    <property type="match status" value="1"/>
</dbReference>
<dbReference type="PANTHER" id="PTHR10622">
    <property type="entry name" value="HET DOMAIN-CONTAINING PROTEIN"/>
    <property type="match status" value="1"/>
</dbReference>
<dbReference type="Pfam" id="PF06985">
    <property type="entry name" value="HET"/>
    <property type="match status" value="1"/>
</dbReference>
<evidence type="ECO:0000313" key="3">
    <source>
        <dbReference type="Proteomes" id="UP001498398"/>
    </source>
</evidence>
<protein>
    <recommendedName>
        <fullName evidence="1">Heterokaryon incompatibility domain-containing protein</fullName>
    </recommendedName>
</protein>
<evidence type="ECO:0000313" key="2">
    <source>
        <dbReference type="EMBL" id="KAK7464476.1"/>
    </source>
</evidence>
<proteinExistence type="predicted"/>
<dbReference type="InterPro" id="IPR010730">
    <property type="entry name" value="HET"/>
</dbReference>
<dbReference type="Proteomes" id="UP001498398">
    <property type="component" value="Unassembled WGS sequence"/>
</dbReference>
<name>A0ABR1JQY5_9AGAR</name>
<feature type="domain" description="Heterokaryon incompatibility" evidence="1">
    <location>
        <begin position="83"/>
        <end position="170"/>
    </location>
</feature>
<keyword evidence="3" id="KW-1185">Reference proteome</keyword>
<comment type="caution">
    <text evidence="2">The sequence shown here is derived from an EMBL/GenBank/DDBJ whole genome shotgun (WGS) entry which is preliminary data.</text>
</comment>
<evidence type="ECO:0000259" key="1">
    <source>
        <dbReference type="Pfam" id="PF06985"/>
    </source>
</evidence>
<sequence>MNSVPGNTVSSGYPHSSSADSTVLEISCRSHRLVLDKEGTLTESENSASGHLMASISSCPRRLIDAHTFKCVVFDEDTIIPPYAILSHRWTGEENELLYNEFLHPQNTTCDKLGYQKIAGTCRQALQDGIRYIWVDTACIKKGDPVDVSANIKSMYGFYQNAEICYVYLFDYEGELNPRFYHNQWFMRGWTLEELFAPRTVVFFNKAWQRLGDKYGLRENLHKRTLIPKALLSGERSIQEVDFLVRISWSVKRRTTKPNDGAYCLQGLLGINTVEPDYNESSEAAYNRLGKELVRKYPELKQRFADVFSCDPDDESLFWSTIYAKSEEHWEIMFNAPWNQKILENYPPESVWRV</sequence>
<accession>A0ABR1JQY5</accession>
<gene>
    <name evidence="2" type="ORF">VKT23_006646</name>
</gene>
<organism evidence="2 3">
    <name type="scientific">Marasmiellus scandens</name>
    <dbReference type="NCBI Taxonomy" id="2682957"/>
    <lineage>
        <taxon>Eukaryota</taxon>
        <taxon>Fungi</taxon>
        <taxon>Dikarya</taxon>
        <taxon>Basidiomycota</taxon>
        <taxon>Agaricomycotina</taxon>
        <taxon>Agaricomycetes</taxon>
        <taxon>Agaricomycetidae</taxon>
        <taxon>Agaricales</taxon>
        <taxon>Marasmiineae</taxon>
        <taxon>Omphalotaceae</taxon>
        <taxon>Marasmiellus</taxon>
    </lineage>
</organism>
<dbReference type="EMBL" id="JBANRG010000008">
    <property type="protein sequence ID" value="KAK7464476.1"/>
    <property type="molecule type" value="Genomic_DNA"/>
</dbReference>